<evidence type="ECO:0000313" key="8">
    <source>
        <dbReference type="EMBL" id="BBO72071.1"/>
    </source>
</evidence>
<keyword evidence="2" id="KW-0229">DNA integration</keyword>
<protein>
    <submittedName>
        <fullName evidence="8">Integrase</fullName>
    </submittedName>
</protein>
<evidence type="ECO:0000259" key="7">
    <source>
        <dbReference type="PROSITE" id="PS51900"/>
    </source>
</evidence>
<evidence type="ECO:0000313" key="9">
    <source>
        <dbReference type="Proteomes" id="UP000427906"/>
    </source>
</evidence>
<dbReference type="InterPro" id="IPR038488">
    <property type="entry name" value="Integrase_DNA-bd_sf"/>
</dbReference>
<gene>
    <name evidence="8" type="ORF">DSCA_60010</name>
</gene>
<dbReference type="GO" id="GO:0015074">
    <property type="term" value="P:DNA integration"/>
    <property type="evidence" value="ECO:0007669"/>
    <property type="project" value="UniProtKB-KW"/>
</dbReference>
<dbReference type="EMBL" id="AP021874">
    <property type="protein sequence ID" value="BBO72071.1"/>
    <property type="molecule type" value="Genomic_DNA"/>
</dbReference>
<dbReference type="PANTHER" id="PTHR30629">
    <property type="entry name" value="PROPHAGE INTEGRASE"/>
    <property type="match status" value="1"/>
</dbReference>
<keyword evidence="4" id="KW-0233">DNA recombination</keyword>
<dbReference type="GO" id="GO:0006310">
    <property type="term" value="P:DNA recombination"/>
    <property type="evidence" value="ECO:0007669"/>
    <property type="project" value="UniProtKB-KW"/>
</dbReference>
<name>A0A5K7YY68_9BACT</name>
<dbReference type="Pfam" id="PF22022">
    <property type="entry name" value="Phage_int_M"/>
    <property type="match status" value="1"/>
</dbReference>
<accession>A0A5K7YY68</accession>
<evidence type="ECO:0000256" key="1">
    <source>
        <dbReference type="ARBA" id="ARBA00008857"/>
    </source>
</evidence>
<dbReference type="Gene3D" id="3.30.160.390">
    <property type="entry name" value="Integrase, DNA-binding domain"/>
    <property type="match status" value="1"/>
</dbReference>
<dbReference type="PANTHER" id="PTHR30629:SF2">
    <property type="entry name" value="PROPHAGE INTEGRASE INTS-RELATED"/>
    <property type="match status" value="1"/>
</dbReference>
<evidence type="ECO:0000256" key="5">
    <source>
        <dbReference type="PROSITE-ProRule" id="PRU01248"/>
    </source>
</evidence>
<dbReference type="InterPro" id="IPR053876">
    <property type="entry name" value="Phage_int_M"/>
</dbReference>
<keyword evidence="3 5" id="KW-0238">DNA-binding</keyword>
<dbReference type="SUPFAM" id="SSF56349">
    <property type="entry name" value="DNA breaking-rejoining enzymes"/>
    <property type="match status" value="1"/>
</dbReference>
<proteinExistence type="inferred from homology"/>
<dbReference type="InterPro" id="IPR044068">
    <property type="entry name" value="CB"/>
</dbReference>
<evidence type="ECO:0000256" key="3">
    <source>
        <dbReference type="ARBA" id="ARBA00023125"/>
    </source>
</evidence>
<dbReference type="CDD" id="cd00801">
    <property type="entry name" value="INT_P4_C"/>
    <property type="match status" value="1"/>
</dbReference>
<dbReference type="InterPro" id="IPR050808">
    <property type="entry name" value="Phage_Integrase"/>
</dbReference>
<reference evidence="8 9" key="1">
    <citation type="submission" date="2019-11" db="EMBL/GenBank/DDBJ databases">
        <title>Comparative genomics of hydrocarbon-degrading Desulfosarcina strains.</title>
        <authorList>
            <person name="Watanabe M."/>
            <person name="Kojima H."/>
            <person name="Fukui M."/>
        </authorList>
    </citation>
    <scope>NUCLEOTIDE SEQUENCE [LARGE SCALE GENOMIC DNA]</scope>
    <source>
        <strain evidence="8 9">PL12</strain>
    </source>
</reference>
<dbReference type="Pfam" id="PF00589">
    <property type="entry name" value="Phage_integrase"/>
    <property type="match status" value="1"/>
</dbReference>
<evidence type="ECO:0000256" key="4">
    <source>
        <dbReference type="ARBA" id="ARBA00023172"/>
    </source>
</evidence>
<dbReference type="PROSITE" id="PS51900">
    <property type="entry name" value="CB"/>
    <property type="match status" value="1"/>
</dbReference>
<dbReference type="Pfam" id="PF13356">
    <property type="entry name" value="Arm-DNA-bind_3"/>
    <property type="match status" value="1"/>
</dbReference>
<dbReference type="Gene3D" id="1.10.443.10">
    <property type="entry name" value="Intergrase catalytic core"/>
    <property type="match status" value="1"/>
</dbReference>
<dbReference type="KEGG" id="dalk:DSCA_60010"/>
<comment type="similarity">
    <text evidence="1">Belongs to the 'phage' integrase family.</text>
</comment>
<sequence length="403" mass="46030">MALTELAVKKLGKKSRRYEVLDGGGLYVRVAPSGLKTWVFRYQFDGRPRRMTIGKWPGVGVASAREKYSQALQDVQNGIDPGRKAQEAKAALKAAPTFSDLLDEHWEIELKHKKSGLQTKKLIEKNAMPTWGNWKVADIKRRHIVILLDKIAQRAPITRNRVHGALSRLFNFAAERGVIDDSPCTRIKKLPEKGRDRVLTDDEIRLLWTALDLENKDFDIYKPTKLAIKLILLTGQRPGEVCGMRWSEIVDDVWIIPPERRKTADENKIPILPMAKEVLNQAGIFSADSEYVFQSSYKPEKSMTRHALTRAIARHWSEMEIDEKFTPHDLRRTLRTRLAELKVDDIVGEKILGHRLQGVLGTYNRHEYMDEKRGGLLKWEAKISAIVGDGQKNNVIQFARKGV</sequence>
<feature type="domain" description="Core-binding (CB)" evidence="7">
    <location>
        <begin position="96"/>
        <end position="174"/>
    </location>
</feature>
<dbReference type="OrthoDB" id="5391994at2"/>
<dbReference type="InterPro" id="IPR013762">
    <property type="entry name" value="Integrase-like_cat_sf"/>
</dbReference>
<dbReference type="InterPro" id="IPR011010">
    <property type="entry name" value="DNA_brk_join_enz"/>
</dbReference>
<dbReference type="InterPro" id="IPR010998">
    <property type="entry name" value="Integrase_recombinase_N"/>
</dbReference>
<keyword evidence="9" id="KW-1185">Reference proteome</keyword>
<dbReference type="Proteomes" id="UP000427906">
    <property type="component" value="Chromosome"/>
</dbReference>
<dbReference type="Gene3D" id="1.10.150.130">
    <property type="match status" value="1"/>
</dbReference>
<dbReference type="GO" id="GO:0003677">
    <property type="term" value="F:DNA binding"/>
    <property type="evidence" value="ECO:0007669"/>
    <property type="project" value="UniProtKB-UniRule"/>
</dbReference>
<evidence type="ECO:0000256" key="2">
    <source>
        <dbReference type="ARBA" id="ARBA00022908"/>
    </source>
</evidence>
<dbReference type="AlphaFoldDB" id="A0A5K7YY68"/>
<feature type="domain" description="Tyr recombinase" evidence="6">
    <location>
        <begin position="194"/>
        <end position="377"/>
    </location>
</feature>
<organism evidence="8 9">
    <name type="scientific">Desulfosarcina alkanivorans</name>
    <dbReference type="NCBI Taxonomy" id="571177"/>
    <lineage>
        <taxon>Bacteria</taxon>
        <taxon>Pseudomonadati</taxon>
        <taxon>Thermodesulfobacteriota</taxon>
        <taxon>Desulfobacteria</taxon>
        <taxon>Desulfobacterales</taxon>
        <taxon>Desulfosarcinaceae</taxon>
        <taxon>Desulfosarcina</taxon>
    </lineage>
</organism>
<dbReference type="RefSeq" id="WP_155319826.1">
    <property type="nucleotide sequence ID" value="NZ_AP021874.1"/>
</dbReference>
<dbReference type="InterPro" id="IPR025166">
    <property type="entry name" value="Integrase_DNA_bind_dom"/>
</dbReference>
<evidence type="ECO:0000259" key="6">
    <source>
        <dbReference type="PROSITE" id="PS51898"/>
    </source>
</evidence>
<dbReference type="PROSITE" id="PS51898">
    <property type="entry name" value="TYR_RECOMBINASE"/>
    <property type="match status" value="1"/>
</dbReference>
<dbReference type="InterPro" id="IPR002104">
    <property type="entry name" value="Integrase_catalytic"/>
</dbReference>